<evidence type="ECO:0000259" key="1">
    <source>
        <dbReference type="Pfam" id="PF02661"/>
    </source>
</evidence>
<dbReference type="SUPFAM" id="SSF140931">
    <property type="entry name" value="Fic-like"/>
    <property type="match status" value="1"/>
</dbReference>
<organism evidence="2 3">
    <name type="scientific">Parasutterella muris</name>
    <dbReference type="NCBI Taxonomy" id="2565572"/>
    <lineage>
        <taxon>Bacteria</taxon>
        <taxon>Pseudomonadati</taxon>
        <taxon>Pseudomonadota</taxon>
        <taxon>Betaproteobacteria</taxon>
        <taxon>Burkholderiales</taxon>
        <taxon>Sutterellaceae</taxon>
        <taxon>Parasutterella</taxon>
    </lineage>
</organism>
<dbReference type="InterPro" id="IPR036597">
    <property type="entry name" value="Fido-like_dom_sf"/>
</dbReference>
<evidence type="ECO:0000313" key="3">
    <source>
        <dbReference type="Proteomes" id="UP000472580"/>
    </source>
</evidence>
<dbReference type="RefSeq" id="WP_160336332.1">
    <property type="nucleotide sequence ID" value="NZ_CALPCV010000044.1"/>
</dbReference>
<sequence length="96" mass="10700">MLDGLDEIINKNRNISLSFVKGLHSKLLDGARGMYKTPGEPRKVQVHIGRPGDGIEKAIYIPPNPFLLQSLLDNWLSFLSRNDLNPIVQAAVKHAQ</sequence>
<accession>A0A6L6YM81</accession>
<keyword evidence="3" id="KW-1185">Reference proteome</keyword>
<proteinExistence type="predicted"/>
<dbReference type="AlphaFoldDB" id="A0A6L6YM81"/>
<gene>
    <name evidence="2" type="ORF">E5987_12080</name>
</gene>
<feature type="domain" description="Fido" evidence="1">
    <location>
        <begin position="15"/>
        <end position="95"/>
    </location>
</feature>
<protein>
    <recommendedName>
        <fullName evidence="1">Fido domain-containing protein</fullName>
    </recommendedName>
</protein>
<comment type="caution">
    <text evidence="2">The sequence shown here is derived from an EMBL/GenBank/DDBJ whole genome shotgun (WGS) entry which is preliminary data.</text>
</comment>
<dbReference type="Proteomes" id="UP000472580">
    <property type="component" value="Unassembled WGS sequence"/>
</dbReference>
<name>A0A6L6YM81_9BURK</name>
<dbReference type="InterPro" id="IPR003812">
    <property type="entry name" value="Fido"/>
</dbReference>
<dbReference type="Pfam" id="PF02661">
    <property type="entry name" value="Fic"/>
    <property type="match status" value="1"/>
</dbReference>
<dbReference type="Gene3D" id="1.10.3290.10">
    <property type="entry name" value="Fido-like domain"/>
    <property type="match status" value="1"/>
</dbReference>
<dbReference type="OrthoDB" id="9813719at2"/>
<evidence type="ECO:0000313" key="2">
    <source>
        <dbReference type="EMBL" id="MVX57918.1"/>
    </source>
</evidence>
<dbReference type="EMBL" id="WSRP01000059">
    <property type="protein sequence ID" value="MVX57918.1"/>
    <property type="molecule type" value="Genomic_DNA"/>
</dbReference>
<reference evidence="2 3" key="1">
    <citation type="submission" date="2019-12" db="EMBL/GenBank/DDBJ databases">
        <title>Microbes associate with the intestines of laboratory mice.</title>
        <authorList>
            <person name="Navarre W."/>
            <person name="Wong E."/>
        </authorList>
    </citation>
    <scope>NUCLEOTIDE SEQUENCE [LARGE SCALE GENOMIC DNA]</scope>
    <source>
        <strain evidence="2 3">NM82_D38</strain>
    </source>
</reference>